<comment type="similarity">
    <text evidence="2">Belongs to the protein prenyltransferase subunit beta family.</text>
</comment>
<dbReference type="EMBL" id="GL996500">
    <property type="protein sequence ID" value="EGW34182.1"/>
    <property type="molecule type" value="Genomic_DNA"/>
</dbReference>
<evidence type="ECO:0000256" key="1">
    <source>
        <dbReference type="ARBA" id="ARBA00001947"/>
    </source>
</evidence>
<evidence type="ECO:0000256" key="2">
    <source>
        <dbReference type="ARBA" id="ARBA00010497"/>
    </source>
</evidence>
<reference evidence="9 10" key="1">
    <citation type="journal article" date="2011" name="Proc. Natl. Acad. Sci. U.S.A.">
        <title>Comparative genomics of xylose-fermenting fungi for enhanced biofuel production.</title>
        <authorList>
            <person name="Wohlbach D.J."/>
            <person name="Kuo A."/>
            <person name="Sato T.K."/>
            <person name="Potts K.M."/>
            <person name="Salamov A.A."/>
            <person name="LaButti K.M."/>
            <person name="Sun H."/>
            <person name="Clum A."/>
            <person name="Pangilinan J.L."/>
            <person name="Lindquist E.A."/>
            <person name="Lucas S."/>
            <person name="Lapidus A."/>
            <person name="Jin M."/>
            <person name="Gunawan C."/>
            <person name="Balan V."/>
            <person name="Dale B.E."/>
            <person name="Jeffries T.W."/>
            <person name="Zinkel R."/>
            <person name="Barry K.W."/>
            <person name="Grigoriev I.V."/>
            <person name="Gasch A.P."/>
        </authorList>
    </citation>
    <scope>NUCLEOTIDE SEQUENCE [LARGE SCALE GENOMIC DNA]</scope>
    <source>
        <strain evidence="10">NRRL Y-27907 / 11-Y1</strain>
    </source>
</reference>
<dbReference type="SUPFAM" id="SSF48239">
    <property type="entry name" value="Terpenoid cyclases/Protein prenyltransferases"/>
    <property type="match status" value="1"/>
</dbReference>
<dbReference type="GO" id="GO:0046872">
    <property type="term" value="F:metal ion binding"/>
    <property type="evidence" value="ECO:0007669"/>
    <property type="project" value="UniProtKB-KW"/>
</dbReference>
<dbReference type="RefSeq" id="XP_007373766.1">
    <property type="nucleotide sequence ID" value="XM_007373704.1"/>
</dbReference>
<dbReference type="Gene3D" id="1.50.10.20">
    <property type="match status" value="1"/>
</dbReference>
<keyword evidence="7" id="KW-0862">Zinc</keyword>
<dbReference type="OrthoDB" id="24893at2759"/>
<keyword evidence="5" id="KW-0479">Metal-binding</keyword>
<dbReference type="GO" id="GO:0004662">
    <property type="term" value="F:CAAX-protein geranylgeranyltransferase activity"/>
    <property type="evidence" value="ECO:0007669"/>
    <property type="project" value="EnsemblFungi"/>
</dbReference>
<dbReference type="GO" id="GO:0005953">
    <property type="term" value="C:CAAX-protein geranylgeranyltransferase complex"/>
    <property type="evidence" value="ECO:0007669"/>
    <property type="project" value="EnsemblFungi"/>
</dbReference>
<protein>
    <recommendedName>
        <fullName evidence="8">Prenyltransferase alpha-alpha toroid domain-containing protein</fullName>
    </recommendedName>
</protein>
<dbReference type="PANTHER" id="PTHR11774:SF4">
    <property type="entry name" value="GERANYLGERANYL TRANSFERASE TYPE-1 SUBUNIT BETA"/>
    <property type="match status" value="1"/>
</dbReference>
<dbReference type="InterPro" id="IPR008930">
    <property type="entry name" value="Terpenoid_cyclase/PrenylTrfase"/>
</dbReference>
<feature type="domain" description="Prenyltransferase alpha-alpha toroid" evidence="8">
    <location>
        <begin position="3"/>
        <end position="340"/>
    </location>
</feature>
<evidence type="ECO:0000256" key="4">
    <source>
        <dbReference type="ARBA" id="ARBA00022679"/>
    </source>
</evidence>
<evidence type="ECO:0000313" key="10">
    <source>
        <dbReference type="Proteomes" id="UP000000709"/>
    </source>
</evidence>
<dbReference type="eggNOG" id="KOG0367">
    <property type="taxonomic scope" value="Eukaryota"/>
</dbReference>
<name>G3AHL8_SPAPN</name>
<dbReference type="InParanoid" id="G3AHL8"/>
<evidence type="ECO:0000256" key="5">
    <source>
        <dbReference type="ARBA" id="ARBA00022723"/>
    </source>
</evidence>
<accession>G3AHL8</accession>
<evidence type="ECO:0000259" key="8">
    <source>
        <dbReference type="Pfam" id="PF00432"/>
    </source>
</evidence>
<keyword evidence="6" id="KW-0677">Repeat</keyword>
<keyword evidence="10" id="KW-1185">Reference proteome</keyword>
<proteinExistence type="inferred from homology"/>
<dbReference type="GeneID" id="18872988"/>
<evidence type="ECO:0000256" key="6">
    <source>
        <dbReference type="ARBA" id="ARBA00022737"/>
    </source>
</evidence>
<dbReference type="PANTHER" id="PTHR11774">
    <property type="entry name" value="GERANYLGERANYL TRANSFERASE TYPE BETA SUBUNIT"/>
    <property type="match status" value="1"/>
</dbReference>
<evidence type="ECO:0000256" key="7">
    <source>
        <dbReference type="ARBA" id="ARBA00022833"/>
    </source>
</evidence>
<comment type="cofactor">
    <cofactor evidence="1">
        <name>Zn(2+)</name>
        <dbReference type="ChEBI" id="CHEBI:29105"/>
    </cofactor>
</comment>
<sequence length="354" mass="41050">MGLPGSAASEDSNKLSIIYFCLHGLQLLDKFQFSDGELEYYSKFIYDEFLIENDDFIGFRATNYFKQAGSYDLPNLSATLFALYNLLILKSNYSKRLDQDKIMKFLQLCQIKTGEFKGGFAPTITKNEKGEYEQYGDSDLRLCYIALAIRHLVKYDEFEDRKHDIDSKAALDFILERCNSNGGFSSQVLNEAHLGFTFCAVASLKLLEYPLEKLESTKHWLVQRQVDYPAVLYQDTEYEYYKPIDIGGFNGRENKLSDTCYCWWCTGALYIMNSDNIEFVNLSRAEEYLLYRVQNELFGGFGKDIESNPDPFHSYLAIASLSLWNKEKFGLKEVHPVLVISQESYNYFKREVEY</sequence>
<dbReference type="InterPro" id="IPR045089">
    <property type="entry name" value="PGGT1B-like"/>
</dbReference>
<dbReference type="STRING" id="619300.G3AHL8"/>
<dbReference type="AlphaFoldDB" id="G3AHL8"/>
<dbReference type="Proteomes" id="UP000000709">
    <property type="component" value="Unassembled WGS sequence"/>
</dbReference>
<keyword evidence="3" id="KW-0637">Prenyltransferase</keyword>
<dbReference type="InterPro" id="IPR001330">
    <property type="entry name" value="Prenyltrans"/>
</dbReference>
<dbReference type="Pfam" id="PF00432">
    <property type="entry name" value="Prenyltrans"/>
    <property type="match status" value="1"/>
</dbReference>
<organism evidence="10">
    <name type="scientific">Spathaspora passalidarum (strain NRRL Y-27907 / 11-Y1)</name>
    <dbReference type="NCBI Taxonomy" id="619300"/>
    <lineage>
        <taxon>Eukaryota</taxon>
        <taxon>Fungi</taxon>
        <taxon>Dikarya</taxon>
        <taxon>Ascomycota</taxon>
        <taxon>Saccharomycotina</taxon>
        <taxon>Pichiomycetes</taxon>
        <taxon>Debaryomycetaceae</taxon>
        <taxon>Spathaspora</taxon>
    </lineage>
</organism>
<dbReference type="HOGENOM" id="CLU_028946_2_1_1"/>
<dbReference type="KEGG" id="spaa:SPAPADRAFT_59614"/>
<keyword evidence="4" id="KW-0808">Transferase</keyword>
<dbReference type="OMA" id="YILMILE"/>
<gene>
    <name evidence="9" type="ORF">SPAPADRAFT_59614</name>
</gene>
<dbReference type="FunCoup" id="G3AHL8">
    <property type="interactions" value="5"/>
</dbReference>
<evidence type="ECO:0000256" key="3">
    <source>
        <dbReference type="ARBA" id="ARBA00022602"/>
    </source>
</evidence>
<evidence type="ECO:0000313" key="9">
    <source>
        <dbReference type="EMBL" id="EGW34182.1"/>
    </source>
</evidence>